<evidence type="ECO:0000313" key="2">
    <source>
        <dbReference type="EMBL" id="ADV35040.1"/>
    </source>
</evidence>
<dbReference type="RefSeq" id="WP_013355050.1">
    <property type="nucleotide sequence ID" value="NC_014921.1"/>
</dbReference>
<protein>
    <submittedName>
        <fullName evidence="2">Uncharacterized protein</fullName>
    </submittedName>
</protein>
<gene>
    <name evidence="2" type="ordered locus">MfeM64YM_1045</name>
</gene>
<feature type="transmembrane region" description="Helical" evidence="1">
    <location>
        <begin position="26"/>
        <end position="47"/>
    </location>
</feature>
<evidence type="ECO:0000313" key="3">
    <source>
        <dbReference type="Proteomes" id="UP000007473"/>
    </source>
</evidence>
<accession>A0AB32XD78</accession>
<dbReference type="AlphaFoldDB" id="A0AB32XD78"/>
<organism evidence="2 3">
    <name type="scientific">Mycoplasmopsis fermentans (strain M64)</name>
    <name type="common">Mycoplasma fermentans</name>
    <dbReference type="NCBI Taxonomy" id="943945"/>
    <lineage>
        <taxon>Bacteria</taxon>
        <taxon>Bacillati</taxon>
        <taxon>Mycoplasmatota</taxon>
        <taxon>Mycoplasmoidales</taxon>
        <taxon>Metamycoplasmataceae</taxon>
        <taxon>Mycoplasmopsis</taxon>
    </lineage>
</organism>
<feature type="transmembrane region" description="Helical" evidence="1">
    <location>
        <begin position="92"/>
        <end position="112"/>
    </location>
</feature>
<evidence type="ECO:0000256" key="1">
    <source>
        <dbReference type="SAM" id="Phobius"/>
    </source>
</evidence>
<dbReference type="KEGG" id="mfm:MfeM64YM_1045"/>
<keyword evidence="1" id="KW-0472">Membrane</keyword>
<keyword evidence="1" id="KW-0812">Transmembrane</keyword>
<reference evidence="2 3" key="1">
    <citation type="journal article" date="2011" name="J. Bacteriol.">
        <title>Genome sequence of the repetitive-sequence-rich Mycoplasma fermentans strain M64.</title>
        <authorList>
            <person name="Shu H.W."/>
            <person name="Liu T.T."/>
            <person name="Chang H.Y."/>
            <person name="Liu Y.M."/>
            <person name="Wu K.M."/>
            <person name="Shu H.Y."/>
            <person name="Tsai S.F."/>
            <person name="Hsiao K.J."/>
            <person name="Hu W.S."/>
            <person name="Ng W.V."/>
        </authorList>
    </citation>
    <scope>NUCLEOTIDE SEQUENCE [LARGE SCALE GENOMIC DNA]</scope>
    <source>
        <strain evidence="2 3">M64</strain>
    </source>
</reference>
<dbReference type="Proteomes" id="UP000007473">
    <property type="component" value="Chromosome"/>
</dbReference>
<dbReference type="EMBL" id="CP002458">
    <property type="protein sequence ID" value="ADV35040.1"/>
    <property type="molecule type" value="Genomic_DNA"/>
</dbReference>
<name>A0AB32XD78_MYCFM</name>
<keyword evidence="1" id="KW-1133">Transmembrane helix</keyword>
<sequence>MILNSVFYKANNPFYEQGTHKLNAPYLALFIIGLSLIVIGITCFFFYPKAKDKVYLYKEKQMEEYKKNNPKSKVTNYEATGMYLPAWERIKLFAPLFFGILFVVVGITMIVGKTISTL</sequence>
<proteinExistence type="predicted"/>